<evidence type="ECO:0000313" key="2">
    <source>
        <dbReference type="Proteomes" id="UP000185713"/>
    </source>
</evidence>
<evidence type="ECO:0000313" key="1">
    <source>
        <dbReference type="EMBL" id="OJH48488.1"/>
    </source>
</evidence>
<sequence length="37" mass="4087">MFPLDVRCGDEGVHHVYPCVYTGVDILCKHPGKTADL</sequence>
<gene>
    <name evidence="1" type="ORF">MPF_1958</name>
</gene>
<protein>
    <submittedName>
        <fullName evidence="1">Uncharacterized protein</fullName>
    </submittedName>
</protein>
<dbReference type="Proteomes" id="UP000185713">
    <property type="component" value="Unassembled WGS sequence"/>
</dbReference>
<dbReference type="EMBL" id="JWTK01000008">
    <property type="protein sequence ID" value="OJH48488.1"/>
    <property type="molecule type" value="Genomic_DNA"/>
</dbReference>
<dbReference type="AlphaFoldDB" id="A0A1L9C242"/>
<name>A0A1L9C242_9EURY</name>
<comment type="caution">
    <text evidence="1">The sequence shown here is derived from an EMBL/GenBank/DDBJ whole genome shotgun (WGS) entry which is preliminary data.</text>
</comment>
<proteinExistence type="predicted"/>
<organism evidence="1 2">
    <name type="scientific">Methanohalophilus portucalensis FDF-1</name>
    <dbReference type="NCBI Taxonomy" id="523843"/>
    <lineage>
        <taxon>Archaea</taxon>
        <taxon>Methanobacteriati</taxon>
        <taxon>Methanobacteriota</taxon>
        <taxon>Stenosarchaea group</taxon>
        <taxon>Methanomicrobia</taxon>
        <taxon>Methanosarcinales</taxon>
        <taxon>Methanosarcinaceae</taxon>
        <taxon>Methanohalophilus</taxon>
    </lineage>
</organism>
<reference evidence="1 2" key="1">
    <citation type="submission" date="2014-12" db="EMBL/GenBank/DDBJ databases">
        <title>The genome sequence of Methanohalophilus portucalensis strain FDF1.</title>
        <authorList>
            <person name="Lai M.-C."/>
            <person name="Lai S.-J."/>
        </authorList>
    </citation>
    <scope>NUCLEOTIDE SEQUENCE [LARGE SCALE GENOMIC DNA]</scope>
    <source>
        <strain evidence="1 2">FDF-1</strain>
    </source>
</reference>
<accession>A0A1L9C242</accession>